<dbReference type="Proteomes" id="UP000019484">
    <property type="component" value="Unassembled WGS sequence"/>
</dbReference>
<organism evidence="2 3">
    <name type="scientific">Capronia coronata CBS 617.96</name>
    <dbReference type="NCBI Taxonomy" id="1182541"/>
    <lineage>
        <taxon>Eukaryota</taxon>
        <taxon>Fungi</taxon>
        <taxon>Dikarya</taxon>
        <taxon>Ascomycota</taxon>
        <taxon>Pezizomycotina</taxon>
        <taxon>Eurotiomycetes</taxon>
        <taxon>Chaetothyriomycetidae</taxon>
        <taxon>Chaetothyriales</taxon>
        <taxon>Herpotrichiellaceae</taxon>
        <taxon>Capronia</taxon>
    </lineage>
</organism>
<dbReference type="eggNOG" id="KOG1211">
    <property type="taxonomic scope" value="Eukaryota"/>
</dbReference>
<evidence type="ECO:0000313" key="2">
    <source>
        <dbReference type="EMBL" id="EXJ82177.1"/>
    </source>
</evidence>
<name>W9XNP4_9EURO</name>
<dbReference type="HOGENOM" id="CLU_009600_18_1_1"/>
<comment type="caution">
    <text evidence="2">The sequence shown here is derived from an EMBL/GenBank/DDBJ whole genome shotgun (WGS) entry which is preliminary data.</text>
</comment>
<dbReference type="InterPro" id="IPR000120">
    <property type="entry name" value="Amidase"/>
</dbReference>
<dbReference type="SUPFAM" id="SSF75304">
    <property type="entry name" value="Amidase signature (AS) enzymes"/>
    <property type="match status" value="1"/>
</dbReference>
<evidence type="ECO:0000259" key="1">
    <source>
        <dbReference type="Pfam" id="PF01425"/>
    </source>
</evidence>
<protein>
    <recommendedName>
        <fullName evidence="1">Amidase domain-containing protein</fullName>
    </recommendedName>
</protein>
<reference evidence="2 3" key="1">
    <citation type="submission" date="2013-03" db="EMBL/GenBank/DDBJ databases">
        <title>The Genome Sequence of Capronia coronata CBS 617.96.</title>
        <authorList>
            <consortium name="The Broad Institute Genomics Platform"/>
            <person name="Cuomo C."/>
            <person name="de Hoog S."/>
            <person name="Gorbushina A."/>
            <person name="Walker B."/>
            <person name="Young S.K."/>
            <person name="Zeng Q."/>
            <person name="Gargeya S."/>
            <person name="Fitzgerald M."/>
            <person name="Haas B."/>
            <person name="Abouelleil A."/>
            <person name="Allen A.W."/>
            <person name="Alvarado L."/>
            <person name="Arachchi H.M."/>
            <person name="Berlin A.M."/>
            <person name="Chapman S.B."/>
            <person name="Gainer-Dewar J."/>
            <person name="Goldberg J."/>
            <person name="Griggs A."/>
            <person name="Gujja S."/>
            <person name="Hansen M."/>
            <person name="Howarth C."/>
            <person name="Imamovic A."/>
            <person name="Ireland A."/>
            <person name="Larimer J."/>
            <person name="McCowan C."/>
            <person name="Murphy C."/>
            <person name="Pearson M."/>
            <person name="Poon T.W."/>
            <person name="Priest M."/>
            <person name="Roberts A."/>
            <person name="Saif S."/>
            <person name="Shea T."/>
            <person name="Sisk P."/>
            <person name="Sykes S."/>
            <person name="Wortman J."/>
            <person name="Nusbaum C."/>
            <person name="Birren B."/>
        </authorList>
    </citation>
    <scope>NUCLEOTIDE SEQUENCE [LARGE SCALE GENOMIC DNA]</scope>
    <source>
        <strain evidence="2 3">CBS 617.96</strain>
    </source>
</reference>
<dbReference type="AlphaFoldDB" id="W9XNP4"/>
<proteinExistence type="predicted"/>
<feature type="domain" description="Amidase" evidence="1">
    <location>
        <begin position="90"/>
        <end position="525"/>
    </location>
</feature>
<evidence type="ECO:0000313" key="3">
    <source>
        <dbReference type="Proteomes" id="UP000019484"/>
    </source>
</evidence>
<accession>W9XNP4</accession>
<dbReference type="Gene3D" id="3.90.1300.10">
    <property type="entry name" value="Amidase signature (AS) domain"/>
    <property type="match status" value="1"/>
</dbReference>
<sequence length="540" mass="57902">MSVPLLDDSLATNVSTNVSTNEVFALCRKAGLKVSEEFAEACRPVIASLDGCAKIIMARDDHFPGPDETRYPRKDIQIAIDPSIDGGGWATKVTVKSTQPENDMLQGRTLALKDNIALAGVRCTNGTDLAGWIPEFDATVVKRILDCGGTILGKAACESGCWSTVSDTSITGPVRNLYHAKYSCGGSSSGSARLVAAGTVDMALGGDQGGSIRIPASSCGIVGLKPTWGLVPYTGILGVWAVIDHVGPMARTVLDCALLLEAIAGPDGIDDRQPHVSWFRSVPYSKDVRQHLETAGPRPLDGIKVGVLEEGFQHPRQDAHVARKVRQSIDKLEELGAEIHSCYIPEHRDTELAWMCALPAFALTQGLVLNSSGRKELAMTGPAALGNGGLSQSSFDALNTAGQNLYLRGLFLRETYGAALVSRCTNLLRKLSDDYDAALRHFDVLVMPTTPLPPCRIFRSRSEGSIFERLKRTTGITANTAPFNASGHPALSIPVGFSPALDDPSIRLPVGLQLVGRKFEDALLLKVAASWAERYDWKVQ</sequence>
<dbReference type="GeneID" id="19163097"/>
<dbReference type="GO" id="GO:0003824">
    <property type="term" value="F:catalytic activity"/>
    <property type="evidence" value="ECO:0007669"/>
    <property type="project" value="InterPro"/>
</dbReference>
<dbReference type="InterPro" id="IPR036928">
    <property type="entry name" value="AS_sf"/>
</dbReference>
<dbReference type="STRING" id="1182541.W9XNP4"/>
<gene>
    <name evidence="2" type="ORF">A1O1_08246</name>
</gene>
<dbReference type="RefSeq" id="XP_007727298.1">
    <property type="nucleotide sequence ID" value="XM_007729108.1"/>
</dbReference>
<dbReference type="PANTHER" id="PTHR11895">
    <property type="entry name" value="TRANSAMIDASE"/>
    <property type="match status" value="1"/>
</dbReference>
<dbReference type="Pfam" id="PF01425">
    <property type="entry name" value="Amidase"/>
    <property type="match status" value="1"/>
</dbReference>
<dbReference type="PANTHER" id="PTHR11895:SF170">
    <property type="entry name" value="AMIDASE"/>
    <property type="match status" value="1"/>
</dbReference>
<dbReference type="OrthoDB" id="1879366at2759"/>
<dbReference type="EMBL" id="AMWN01000007">
    <property type="protein sequence ID" value="EXJ82177.1"/>
    <property type="molecule type" value="Genomic_DNA"/>
</dbReference>
<dbReference type="InterPro" id="IPR023631">
    <property type="entry name" value="Amidase_dom"/>
</dbReference>
<keyword evidence="3" id="KW-1185">Reference proteome</keyword>